<comment type="caution">
    <text evidence="2">The sequence shown here is derived from an EMBL/GenBank/DDBJ whole genome shotgun (WGS) entry which is preliminary data.</text>
</comment>
<name>A0AAV9JHF6_9PEZI</name>
<evidence type="ECO:0000313" key="2">
    <source>
        <dbReference type="EMBL" id="KAK4544558.1"/>
    </source>
</evidence>
<feature type="region of interest" description="Disordered" evidence="1">
    <location>
        <begin position="222"/>
        <end position="241"/>
    </location>
</feature>
<keyword evidence="3" id="KW-1185">Reference proteome</keyword>
<dbReference type="EMBL" id="JAVFHQ010000024">
    <property type="protein sequence ID" value="KAK4544558.1"/>
    <property type="molecule type" value="Genomic_DNA"/>
</dbReference>
<protein>
    <submittedName>
        <fullName evidence="2">Uncharacterized protein</fullName>
    </submittedName>
</protein>
<evidence type="ECO:0000256" key="1">
    <source>
        <dbReference type="SAM" id="MobiDB-lite"/>
    </source>
</evidence>
<evidence type="ECO:0000313" key="3">
    <source>
        <dbReference type="Proteomes" id="UP001324427"/>
    </source>
</evidence>
<gene>
    <name evidence="2" type="ORF">LTR36_004130</name>
</gene>
<feature type="compositionally biased region" description="Low complexity" evidence="1">
    <location>
        <begin position="20"/>
        <end position="40"/>
    </location>
</feature>
<proteinExistence type="predicted"/>
<feature type="region of interest" description="Disordered" evidence="1">
    <location>
        <begin position="1"/>
        <end position="101"/>
    </location>
</feature>
<sequence length="241" mass="26444">MSETDDIDGVPMSISPIDTPLPASSPEAAATSPAADAATSDMVSKDTAPSSPAPLKATPKKRGAKAKKEEDDGDDADETPKKKAKSTPAKDRQRKTPTKAVANARAIARSYEECSEWDKKLIDMRDAGRAWADIRVEWEKLTGDKTASSTLPNRFMRLKANFTVIKEEDNKKLIEAKIEVEQTFERGKWTMIASAVEKLGGDTYKPDVLQRQYKKLMLSADAAPPAGVQDKDFDVKLDEEE</sequence>
<reference evidence="2 3" key="1">
    <citation type="submission" date="2021-11" db="EMBL/GenBank/DDBJ databases">
        <title>Black yeast isolated from Biological Soil Crust.</title>
        <authorList>
            <person name="Kurbessoian T."/>
        </authorList>
    </citation>
    <scope>NUCLEOTIDE SEQUENCE [LARGE SCALE GENOMIC DNA]</scope>
    <source>
        <strain evidence="2 3">CCFEE 5522</strain>
    </source>
</reference>
<dbReference type="Proteomes" id="UP001324427">
    <property type="component" value="Unassembled WGS sequence"/>
</dbReference>
<accession>A0AAV9JHF6</accession>
<dbReference type="AlphaFoldDB" id="A0AAV9JHF6"/>
<organism evidence="2 3">
    <name type="scientific">Oleoguttula mirabilis</name>
    <dbReference type="NCBI Taxonomy" id="1507867"/>
    <lineage>
        <taxon>Eukaryota</taxon>
        <taxon>Fungi</taxon>
        <taxon>Dikarya</taxon>
        <taxon>Ascomycota</taxon>
        <taxon>Pezizomycotina</taxon>
        <taxon>Dothideomycetes</taxon>
        <taxon>Dothideomycetidae</taxon>
        <taxon>Mycosphaerellales</taxon>
        <taxon>Teratosphaeriaceae</taxon>
        <taxon>Oleoguttula</taxon>
    </lineage>
</organism>
<feature type="compositionally biased region" description="Basic and acidic residues" evidence="1">
    <location>
        <begin position="229"/>
        <end position="241"/>
    </location>
</feature>